<dbReference type="Proteomes" id="UP000321310">
    <property type="component" value="Unassembled WGS sequence"/>
</dbReference>
<gene>
    <name evidence="1" type="ORF">FPD46_08330</name>
</gene>
<sequence length="360" mass="42547">MKNLSTFISINNSDKIYIKPNIPKSKLFNAINSYASEIDPNEVEILIDETLFGSSKNGAIITNIYFICKEDFEDIYSIELQNLQSFKIKKGLTGNKLYIIEKYIMTFTQASFNELENIFKNIKLYSNQKDFINISTKSNQNLCIFKNISQNNLENIFKVHNNLLVKGLKYFTYGESNNISDLVSKYYISSFTHIQKKYINNQLKEHLKNDFAYFEIITMLTILLEREIATNFNILENNLKNIINQGLYKLMQDRKMVDLININTQSYDYNIHNIIECFSIKMFLNNFYEKIIFPQEIEQHLQNEKLLSFLQTLFNDNFDIENSFNIIFEKLLKIFIPWIQDIELKFFVENTANDIIDKLI</sequence>
<evidence type="ECO:0000313" key="1">
    <source>
        <dbReference type="EMBL" id="TXE78331.1"/>
    </source>
</evidence>
<reference evidence="1 2" key="1">
    <citation type="submission" date="2019-07" db="EMBL/GenBank/DDBJ databases">
        <title>Rapid identification of Enteric Bacteria from Whole Genome Sequences (WGS) using Average Nucleotide Identity (ANI).</title>
        <authorList>
            <person name="Lane C."/>
        </authorList>
    </citation>
    <scope>NUCLEOTIDE SEQUENCE [LARGE SCALE GENOMIC DNA]</scope>
    <source>
        <strain evidence="1 2">2016D-0250</strain>
    </source>
</reference>
<evidence type="ECO:0000313" key="2">
    <source>
        <dbReference type="Proteomes" id="UP000321310"/>
    </source>
</evidence>
<dbReference type="EMBL" id="VOWB01000092">
    <property type="protein sequence ID" value="TXE78331.1"/>
    <property type="molecule type" value="Genomic_DNA"/>
</dbReference>
<comment type="caution">
    <text evidence="1">The sequence shown here is derived from an EMBL/GenBank/DDBJ whole genome shotgun (WGS) entry which is preliminary data.</text>
</comment>
<dbReference type="RefSeq" id="WP_147576111.1">
    <property type="nucleotide sequence ID" value="NZ_VOWB01000092.1"/>
</dbReference>
<name>A0A5C7DU64_9BACT</name>
<accession>A0A5C7DU64</accession>
<proteinExistence type="predicted"/>
<organism evidence="1 2">
    <name type="scientific">Campylobacter peloridis</name>
    <dbReference type="NCBI Taxonomy" id="488546"/>
    <lineage>
        <taxon>Bacteria</taxon>
        <taxon>Pseudomonadati</taxon>
        <taxon>Campylobacterota</taxon>
        <taxon>Epsilonproteobacteria</taxon>
        <taxon>Campylobacterales</taxon>
        <taxon>Campylobacteraceae</taxon>
        <taxon>Campylobacter</taxon>
    </lineage>
</organism>
<protein>
    <submittedName>
        <fullName evidence="1">Uncharacterized protein</fullName>
    </submittedName>
</protein>
<dbReference type="AlphaFoldDB" id="A0A5C7DU64"/>